<dbReference type="InterPro" id="IPR050740">
    <property type="entry name" value="Aldehyde_DH_Superfamily"/>
</dbReference>
<name>A0ABR4IPE9_9EURO</name>
<evidence type="ECO:0000256" key="1">
    <source>
        <dbReference type="ARBA" id="ARBA00023002"/>
    </source>
</evidence>
<dbReference type="PANTHER" id="PTHR43353:SF5">
    <property type="entry name" value="SUCCINATE-SEMIALDEHYDE DEHYDROGENASE, MITOCHONDRIAL"/>
    <property type="match status" value="1"/>
</dbReference>
<dbReference type="InterPro" id="IPR015590">
    <property type="entry name" value="Aldehyde_DH_dom"/>
</dbReference>
<keyword evidence="4" id="KW-1185">Reference proteome</keyword>
<dbReference type="InterPro" id="IPR016161">
    <property type="entry name" value="Ald_DH/histidinol_DH"/>
</dbReference>
<keyword evidence="1" id="KW-0560">Oxidoreductase</keyword>
<dbReference type="SUPFAM" id="SSF53720">
    <property type="entry name" value="ALDH-like"/>
    <property type="match status" value="1"/>
</dbReference>
<feature type="domain" description="Aldehyde dehydrogenase" evidence="2">
    <location>
        <begin position="16"/>
        <end position="146"/>
    </location>
</feature>
<evidence type="ECO:0000313" key="4">
    <source>
        <dbReference type="Proteomes" id="UP001610446"/>
    </source>
</evidence>
<proteinExistence type="predicted"/>
<reference evidence="3 4" key="1">
    <citation type="submission" date="2024-07" db="EMBL/GenBank/DDBJ databases">
        <title>Section-level genome sequencing and comparative genomics of Aspergillus sections Usti and Cavernicolus.</title>
        <authorList>
            <consortium name="Lawrence Berkeley National Laboratory"/>
            <person name="Nybo J.L."/>
            <person name="Vesth T.C."/>
            <person name="Theobald S."/>
            <person name="Frisvad J.C."/>
            <person name="Larsen T.O."/>
            <person name="Kjaerboelling I."/>
            <person name="Rothschild-Mancinelli K."/>
            <person name="Lyhne E.K."/>
            <person name="Kogle M.E."/>
            <person name="Barry K."/>
            <person name="Clum A."/>
            <person name="Na H."/>
            <person name="Ledsgaard L."/>
            <person name="Lin J."/>
            <person name="Lipzen A."/>
            <person name="Kuo A."/>
            <person name="Riley R."/>
            <person name="Mondo S."/>
            <person name="Labutti K."/>
            <person name="Haridas S."/>
            <person name="Pangalinan J."/>
            <person name="Salamov A.A."/>
            <person name="Simmons B.A."/>
            <person name="Magnuson J.K."/>
            <person name="Chen J."/>
            <person name="Drula E."/>
            <person name="Henrissat B."/>
            <person name="Wiebenga A."/>
            <person name="Lubbers R.J."/>
            <person name="Gomes A.C."/>
            <person name="Makela M.R."/>
            <person name="Stajich J."/>
            <person name="Grigoriev I.V."/>
            <person name="Mortensen U.H."/>
            <person name="De Vries R.P."/>
            <person name="Baker S.E."/>
            <person name="Andersen M.R."/>
        </authorList>
    </citation>
    <scope>NUCLEOTIDE SEQUENCE [LARGE SCALE GENOMIC DNA]</scope>
    <source>
        <strain evidence="3 4">CBS 123904</strain>
    </source>
</reference>
<sequence>MALAFQATLPEEMNKQGEVEYAASFVRWFAEEASRTYGDTIPSQQQNTVVMTIKQPVGVCGIITLWNFPAAMVTRKVAPALAAGCSVVIKPPSETPHTCLALVKLAVESSVPGKCIQVCPTRDRLATLELATNPKIAKIRFTGSTGAIPSCATSQIPSLSPIFKQALRDSGCNVIKCLARCVEIGSPADETDFPDMRTFLPQIEGVLSKSILSKYGHLESAAKCMKARDFLAPPSVVPNVLANLKDYEVCETRSQNAKYFLVTGEVPLSQLNLPRNTRKLFYSPNGHEEIVLVSPSYWFTT</sequence>
<comment type="caution">
    <text evidence="3">The sequence shown here is derived from an EMBL/GenBank/DDBJ whole genome shotgun (WGS) entry which is preliminary data.</text>
</comment>
<dbReference type="Gene3D" id="3.40.605.10">
    <property type="entry name" value="Aldehyde Dehydrogenase, Chain A, domain 1"/>
    <property type="match status" value="1"/>
</dbReference>
<dbReference type="InterPro" id="IPR016162">
    <property type="entry name" value="Ald_DH_N"/>
</dbReference>
<dbReference type="PANTHER" id="PTHR43353">
    <property type="entry name" value="SUCCINATE-SEMIALDEHYDE DEHYDROGENASE, MITOCHONDRIAL"/>
    <property type="match status" value="1"/>
</dbReference>
<dbReference type="Proteomes" id="UP001610446">
    <property type="component" value="Unassembled WGS sequence"/>
</dbReference>
<organism evidence="3 4">
    <name type="scientific">Aspergillus pseudoustus</name>
    <dbReference type="NCBI Taxonomy" id="1810923"/>
    <lineage>
        <taxon>Eukaryota</taxon>
        <taxon>Fungi</taxon>
        <taxon>Dikarya</taxon>
        <taxon>Ascomycota</taxon>
        <taxon>Pezizomycotina</taxon>
        <taxon>Eurotiomycetes</taxon>
        <taxon>Eurotiomycetidae</taxon>
        <taxon>Eurotiales</taxon>
        <taxon>Aspergillaceae</taxon>
        <taxon>Aspergillus</taxon>
        <taxon>Aspergillus subgen. Nidulantes</taxon>
    </lineage>
</organism>
<gene>
    <name evidence="3" type="ORF">BJY01DRAFT_254929</name>
</gene>
<evidence type="ECO:0000259" key="2">
    <source>
        <dbReference type="Pfam" id="PF00171"/>
    </source>
</evidence>
<accession>A0ABR4IPE9</accession>
<dbReference type="EMBL" id="JBFXLU010000326">
    <property type="protein sequence ID" value="KAL2829641.1"/>
    <property type="molecule type" value="Genomic_DNA"/>
</dbReference>
<protein>
    <submittedName>
        <fullName evidence="3">Aldehyde/histidinol dehydrogenase</fullName>
    </submittedName>
</protein>
<dbReference type="Pfam" id="PF00171">
    <property type="entry name" value="Aldedh"/>
    <property type="match status" value="1"/>
</dbReference>
<evidence type="ECO:0000313" key="3">
    <source>
        <dbReference type="EMBL" id="KAL2829641.1"/>
    </source>
</evidence>